<sequence length="71" mass="8256">MHLKTPEPENQAPLDLRNAEKTVKRDTQLEDGVDWRHLTIAAKLPLLKADILDFKAAFSLRDEYMEENCFD</sequence>
<evidence type="ECO:0000256" key="1">
    <source>
        <dbReference type="SAM" id="MobiDB-lite"/>
    </source>
</evidence>
<reference evidence="2 3" key="1">
    <citation type="submission" date="2018-11" db="EMBL/GenBank/DDBJ databases">
        <authorList>
            <consortium name="Pathogen Informatics"/>
        </authorList>
    </citation>
    <scope>NUCLEOTIDE SEQUENCE [LARGE SCALE GENOMIC DNA]</scope>
</reference>
<accession>A0A3P7KXD0</accession>
<organism evidence="2 3">
    <name type="scientific">Strongylus vulgaris</name>
    <name type="common">Blood worm</name>
    <dbReference type="NCBI Taxonomy" id="40348"/>
    <lineage>
        <taxon>Eukaryota</taxon>
        <taxon>Metazoa</taxon>
        <taxon>Ecdysozoa</taxon>
        <taxon>Nematoda</taxon>
        <taxon>Chromadorea</taxon>
        <taxon>Rhabditida</taxon>
        <taxon>Rhabditina</taxon>
        <taxon>Rhabditomorpha</taxon>
        <taxon>Strongyloidea</taxon>
        <taxon>Strongylidae</taxon>
        <taxon>Strongylus</taxon>
    </lineage>
</organism>
<name>A0A3P7KXD0_STRVU</name>
<dbReference type="AlphaFoldDB" id="A0A3P7KXD0"/>
<dbReference type="Proteomes" id="UP000270094">
    <property type="component" value="Unassembled WGS sequence"/>
</dbReference>
<dbReference type="OrthoDB" id="10364420at2759"/>
<feature type="region of interest" description="Disordered" evidence="1">
    <location>
        <begin position="1"/>
        <end position="23"/>
    </location>
</feature>
<evidence type="ECO:0000313" key="3">
    <source>
        <dbReference type="Proteomes" id="UP000270094"/>
    </source>
</evidence>
<gene>
    <name evidence="2" type="ORF">SVUK_LOCUS6876</name>
</gene>
<protein>
    <submittedName>
        <fullName evidence="2">Uncharacterized protein</fullName>
    </submittedName>
</protein>
<dbReference type="EMBL" id="UYYB01022533">
    <property type="protein sequence ID" value="VDM71878.1"/>
    <property type="molecule type" value="Genomic_DNA"/>
</dbReference>
<keyword evidence="3" id="KW-1185">Reference proteome</keyword>
<proteinExistence type="predicted"/>
<evidence type="ECO:0000313" key="2">
    <source>
        <dbReference type="EMBL" id="VDM71878.1"/>
    </source>
</evidence>